<dbReference type="EMBL" id="JACHIF010000001">
    <property type="protein sequence ID" value="MBB5036439.1"/>
    <property type="molecule type" value="Genomic_DNA"/>
</dbReference>
<comment type="caution">
    <text evidence="1">The sequence shown here is derived from an EMBL/GenBank/DDBJ whole genome shotgun (WGS) entry which is preliminary data.</text>
</comment>
<dbReference type="PROSITE" id="PS51257">
    <property type="entry name" value="PROKAR_LIPOPROTEIN"/>
    <property type="match status" value="1"/>
</dbReference>
<evidence type="ECO:0000313" key="1">
    <source>
        <dbReference type="EMBL" id="MBB5036439.1"/>
    </source>
</evidence>
<sequence>MHIKPTLVSAILLLSLASCATYTISQLYLA</sequence>
<evidence type="ECO:0000313" key="2">
    <source>
        <dbReference type="Proteomes" id="UP000534294"/>
    </source>
</evidence>
<protein>
    <recommendedName>
        <fullName evidence="3">Lipoprotein</fullName>
    </recommendedName>
</protein>
<gene>
    <name evidence="1" type="ORF">HNQ64_000673</name>
</gene>
<name>A0A7W8DND9_9BACT</name>
<dbReference type="AlphaFoldDB" id="A0A7W8DND9"/>
<reference evidence="1 2" key="1">
    <citation type="submission" date="2020-08" db="EMBL/GenBank/DDBJ databases">
        <title>Genomic Encyclopedia of Type Strains, Phase IV (KMG-IV): sequencing the most valuable type-strain genomes for metagenomic binning, comparative biology and taxonomic classification.</title>
        <authorList>
            <person name="Goeker M."/>
        </authorList>
    </citation>
    <scope>NUCLEOTIDE SEQUENCE [LARGE SCALE GENOMIC DNA]</scope>
    <source>
        <strain evidence="1 2">DSM 12251</strain>
    </source>
</reference>
<accession>A0A7W8DND9</accession>
<organism evidence="1 2">
    <name type="scientific">Prosthecobacter dejongeii</name>
    <dbReference type="NCBI Taxonomy" id="48465"/>
    <lineage>
        <taxon>Bacteria</taxon>
        <taxon>Pseudomonadati</taxon>
        <taxon>Verrucomicrobiota</taxon>
        <taxon>Verrucomicrobiia</taxon>
        <taxon>Verrucomicrobiales</taxon>
        <taxon>Verrucomicrobiaceae</taxon>
        <taxon>Prosthecobacter</taxon>
    </lineage>
</organism>
<keyword evidence="2" id="KW-1185">Reference proteome</keyword>
<proteinExistence type="predicted"/>
<evidence type="ECO:0008006" key="3">
    <source>
        <dbReference type="Google" id="ProtNLM"/>
    </source>
</evidence>
<dbReference type="Proteomes" id="UP000534294">
    <property type="component" value="Unassembled WGS sequence"/>
</dbReference>